<evidence type="ECO:0000256" key="3">
    <source>
        <dbReference type="ARBA" id="ARBA00023125"/>
    </source>
</evidence>
<dbReference type="GO" id="GO:0000977">
    <property type="term" value="F:RNA polymerase II transcription regulatory region sequence-specific DNA binding"/>
    <property type="evidence" value="ECO:0007669"/>
    <property type="project" value="TreeGrafter"/>
</dbReference>
<dbReference type="CDD" id="cd00130">
    <property type="entry name" value="PAS"/>
    <property type="match status" value="1"/>
</dbReference>
<evidence type="ECO:0000313" key="8">
    <source>
        <dbReference type="Proteomes" id="UP000603453"/>
    </source>
</evidence>
<feature type="domain" description="PAS" evidence="6">
    <location>
        <begin position="8"/>
        <end position="63"/>
    </location>
</feature>
<keyword evidence="4" id="KW-0804">Transcription</keyword>
<dbReference type="PANTHER" id="PTHR23043:SF17">
    <property type="entry name" value="PROTEIN SIMILAR"/>
    <property type="match status" value="1"/>
</dbReference>
<evidence type="ECO:0000313" key="7">
    <source>
        <dbReference type="EMBL" id="KAG2211656.1"/>
    </source>
</evidence>
<dbReference type="SUPFAM" id="SSF55785">
    <property type="entry name" value="PYP-like sensor domain (PAS domain)"/>
    <property type="match status" value="1"/>
</dbReference>
<evidence type="ECO:0000259" key="6">
    <source>
        <dbReference type="PROSITE" id="PS50112"/>
    </source>
</evidence>
<dbReference type="OrthoDB" id="411251at2759"/>
<gene>
    <name evidence="7" type="ORF">INT47_008753</name>
</gene>
<evidence type="ECO:0000256" key="4">
    <source>
        <dbReference type="ARBA" id="ARBA00023163"/>
    </source>
</evidence>
<keyword evidence="3" id="KW-0238">DNA-binding</keyword>
<dbReference type="Gene3D" id="3.30.450.20">
    <property type="entry name" value="PAS domain"/>
    <property type="match status" value="1"/>
</dbReference>
<proteinExistence type="predicted"/>
<accession>A0A8H7V681</accession>
<sequence length="268" mass="31058">MRDNWITIYDNSADGKVIFASDNITEVTGFEPAELVGREAFSLYHPDDNDSIRKVHASNVHNEKMSSMSTYRHKCKNGDYVLVETVVIYCYDILTTCNYVYKKDSIEHKMRASTVDEVYFCLPNGTVKKTGGWRNNKEVKESILPIDVVWENRQIRRPQERRFCLILNRFTDMLSIVYASSLATELVSMDINDIYGKPFYNYVSDCDLNSMQSQMNLAKERDMVVRLRFDWIIDREKGLTEQVEGVTSCTDDGLLMVLRLSPKFIMTL</sequence>
<name>A0A8H7V681_9FUNG</name>
<dbReference type="AlphaFoldDB" id="A0A8H7V681"/>
<comment type="caution">
    <text evidence="7">The sequence shown here is derived from an EMBL/GenBank/DDBJ whole genome shotgun (WGS) entry which is preliminary data.</text>
</comment>
<dbReference type="GO" id="GO:0000981">
    <property type="term" value="F:DNA-binding transcription factor activity, RNA polymerase II-specific"/>
    <property type="evidence" value="ECO:0007669"/>
    <property type="project" value="TreeGrafter"/>
</dbReference>
<dbReference type="GO" id="GO:0005634">
    <property type="term" value="C:nucleus"/>
    <property type="evidence" value="ECO:0007669"/>
    <property type="project" value="UniProtKB-SubCell"/>
</dbReference>
<dbReference type="PANTHER" id="PTHR23043">
    <property type="entry name" value="HYPOXIA-INDUCIBLE FACTOR 1 ALPHA"/>
    <property type="match status" value="1"/>
</dbReference>
<comment type="subcellular location">
    <subcellularLocation>
        <location evidence="1">Nucleus</location>
    </subcellularLocation>
</comment>
<protein>
    <recommendedName>
        <fullName evidence="6">PAS domain-containing protein</fullName>
    </recommendedName>
</protein>
<keyword evidence="2" id="KW-0805">Transcription regulation</keyword>
<dbReference type="Pfam" id="PF08447">
    <property type="entry name" value="PAS_3"/>
    <property type="match status" value="1"/>
</dbReference>
<reference evidence="7" key="1">
    <citation type="submission" date="2020-12" db="EMBL/GenBank/DDBJ databases">
        <title>Metabolic potential, ecology and presence of endohyphal bacteria is reflected in genomic diversity of Mucoromycotina.</title>
        <authorList>
            <person name="Muszewska A."/>
            <person name="Okrasinska A."/>
            <person name="Steczkiewicz K."/>
            <person name="Drgas O."/>
            <person name="Orlowska M."/>
            <person name="Perlinska-Lenart U."/>
            <person name="Aleksandrzak-Piekarczyk T."/>
            <person name="Szatraj K."/>
            <person name="Zielenkiewicz U."/>
            <person name="Pilsyk S."/>
            <person name="Malc E."/>
            <person name="Mieczkowski P."/>
            <person name="Kruszewska J.S."/>
            <person name="Biernat P."/>
            <person name="Pawlowska J."/>
        </authorList>
    </citation>
    <scope>NUCLEOTIDE SEQUENCE</scope>
    <source>
        <strain evidence="7">WA0000017839</strain>
    </source>
</reference>
<evidence type="ECO:0000256" key="2">
    <source>
        <dbReference type="ARBA" id="ARBA00023015"/>
    </source>
</evidence>
<dbReference type="EMBL" id="JAEPRD010000008">
    <property type="protein sequence ID" value="KAG2211656.1"/>
    <property type="molecule type" value="Genomic_DNA"/>
</dbReference>
<keyword evidence="5" id="KW-0539">Nucleus</keyword>
<dbReference type="Proteomes" id="UP000603453">
    <property type="component" value="Unassembled WGS sequence"/>
</dbReference>
<organism evidence="7 8">
    <name type="scientific">Mucor saturninus</name>
    <dbReference type="NCBI Taxonomy" id="64648"/>
    <lineage>
        <taxon>Eukaryota</taxon>
        <taxon>Fungi</taxon>
        <taxon>Fungi incertae sedis</taxon>
        <taxon>Mucoromycota</taxon>
        <taxon>Mucoromycotina</taxon>
        <taxon>Mucoromycetes</taxon>
        <taxon>Mucorales</taxon>
        <taxon>Mucorineae</taxon>
        <taxon>Mucoraceae</taxon>
        <taxon>Mucor</taxon>
    </lineage>
</organism>
<keyword evidence="8" id="KW-1185">Reference proteome</keyword>
<dbReference type="InterPro" id="IPR013655">
    <property type="entry name" value="PAS_fold_3"/>
</dbReference>
<dbReference type="NCBIfam" id="TIGR00229">
    <property type="entry name" value="sensory_box"/>
    <property type="match status" value="1"/>
</dbReference>
<dbReference type="PROSITE" id="PS50112">
    <property type="entry name" value="PAS"/>
    <property type="match status" value="1"/>
</dbReference>
<dbReference type="InterPro" id="IPR035965">
    <property type="entry name" value="PAS-like_dom_sf"/>
</dbReference>
<evidence type="ECO:0000256" key="1">
    <source>
        <dbReference type="ARBA" id="ARBA00004123"/>
    </source>
</evidence>
<dbReference type="InterPro" id="IPR000014">
    <property type="entry name" value="PAS"/>
</dbReference>
<evidence type="ECO:0000256" key="5">
    <source>
        <dbReference type="ARBA" id="ARBA00023242"/>
    </source>
</evidence>